<evidence type="ECO:0000259" key="7">
    <source>
        <dbReference type="Pfam" id="PF08240"/>
    </source>
</evidence>
<keyword evidence="5" id="KW-0560">Oxidoreductase</keyword>
<comment type="cofactor">
    <cofactor evidence="1">
        <name>Zn(2+)</name>
        <dbReference type="ChEBI" id="CHEBI:29105"/>
    </cofactor>
</comment>
<keyword evidence="4" id="KW-0862">Zinc</keyword>
<evidence type="ECO:0000259" key="6">
    <source>
        <dbReference type="Pfam" id="PF00107"/>
    </source>
</evidence>
<keyword evidence="3" id="KW-0479">Metal-binding</keyword>
<comment type="caution">
    <text evidence="8">The sequence shown here is derived from an EMBL/GenBank/DDBJ whole genome shotgun (WGS) entry which is preliminary data.</text>
</comment>
<protein>
    <submittedName>
        <fullName evidence="8">Zinc-binding dehydrogenase</fullName>
    </submittedName>
</protein>
<dbReference type="Pfam" id="PF00107">
    <property type="entry name" value="ADH_zinc_N"/>
    <property type="match status" value="1"/>
</dbReference>
<name>A0ABW2P4V5_9ACTN</name>
<keyword evidence="9" id="KW-1185">Reference proteome</keyword>
<reference evidence="9" key="1">
    <citation type="journal article" date="2019" name="Int. J. Syst. Evol. Microbiol.">
        <title>The Global Catalogue of Microorganisms (GCM) 10K type strain sequencing project: providing services to taxonomists for standard genome sequencing and annotation.</title>
        <authorList>
            <consortium name="The Broad Institute Genomics Platform"/>
            <consortium name="The Broad Institute Genome Sequencing Center for Infectious Disease"/>
            <person name="Wu L."/>
            <person name="Ma J."/>
        </authorList>
    </citation>
    <scope>NUCLEOTIDE SEQUENCE [LARGE SCALE GENOMIC DNA]</scope>
    <source>
        <strain evidence="9">CECT 7649</strain>
    </source>
</reference>
<evidence type="ECO:0000313" key="8">
    <source>
        <dbReference type="EMBL" id="MFC7383315.1"/>
    </source>
</evidence>
<feature type="domain" description="Alcohol dehydrogenase-like C-terminal" evidence="6">
    <location>
        <begin position="171"/>
        <end position="313"/>
    </location>
</feature>
<dbReference type="InterPro" id="IPR036291">
    <property type="entry name" value="NAD(P)-bd_dom_sf"/>
</dbReference>
<dbReference type="InterPro" id="IPR011032">
    <property type="entry name" value="GroES-like_sf"/>
</dbReference>
<comment type="similarity">
    <text evidence="2">Belongs to the zinc-containing alcohol dehydrogenase family.</text>
</comment>
<dbReference type="Gene3D" id="3.40.50.720">
    <property type="entry name" value="NAD(P)-binding Rossmann-like Domain"/>
    <property type="match status" value="1"/>
</dbReference>
<dbReference type="SUPFAM" id="SSF50129">
    <property type="entry name" value="GroES-like"/>
    <property type="match status" value="1"/>
</dbReference>
<dbReference type="PANTHER" id="PTHR43161">
    <property type="entry name" value="SORBITOL DEHYDROGENASE"/>
    <property type="match status" value="1"/>
</dbReference>
<dbReference type="Pfam" id="PF08240">
    <property type="entry name" value="ADH_N"/>
    <property type="match status" value="1"/>
</dbReference>
<dbReference type="InterPro" id="IPR013154">
    <property type="entry name" value="ADH-like_N"/>
</dbReference>
<dbReference type="InterPro" id="IPR013149">
    <property type="entry name" value="ADH-like_C"/>
</dbReference>
<feature type="domain" description="Alcohol dehydrogenase-like N-terminal" evidence="7">
    <location>
        <begin position="23"/>
        <end position="133"/>
    </location>
</feature>
<dbReference type="SUPFAM" id="SSF51735">
    <property type="entry name" value="NAD(P)-binding Rossmann-fold domains"/>
    <property type="match status" value="1"/>
</dbReference>
<dbReference type="PANTHER" id="PTHR43161:SF9">
    <property type="entry name" value="SORBITOL DEHYDROGENASE"/>
    <property type="match status" value="1"/>
</dbReference>
<accession>A0ABW2P4V5</accession>
<dbReference type="Gene3D" id="3.90.180.10">
    <property type="entry name" value="Medium-chain alcohol dehydrogenases, catalytic domain"/>
    <property type="match status" value="1"/>
</dbReference>
<evidence type="ECO:0000256" key="1">
    <source>
        <dbReference type="ARBA" id="ARBA00001947"/>
    </source>
</evidence>
<dbReference type="EMBL" id="JBHTCG010000008">
    <property type="protein sequence ID" value="MFC7383315.1"/>
    <property type="molecule type" value="Genomic_DNA"/>
</dbReference>
<gene>
    <name evidence="8" type="ORF">ACFQSB_13930</name>
</gene>
<dbReference type="RefSeq" id="WP_380826787.1">
    <property type="nucleotide sequence ID" value="NZ_JBHTCG010000008.1"/>
</dbReference>
<evidence type="ECO:0000256" key="4">
    <source>
        <dbReference type="ARBA" id="ARBA00022833"/>
    </source>
</evidence>
<evidence type="ECO:0000256" key="3">
    <source>
        <dbReference type="ARBA" id="ARBA00022723"/>
    </source>
</evidence>
<evidence type="ECO:0000256" key="2">
    <source>
        <dbReference type="ARBA" id="ARBA00008072"/>
    </source>
</evidence>
<evidence type="ECO:0000256" key="5">
    <source>
        <dbReference type="ARBA" id="ARBA00023002"/>
    </source>
</evidence>
<proteinExistence type="inferred from homology"/>
<organism evidence="8 9">
    <name type="scientific">Sphaerisporangium rhizosphaerae</name>
    <dbReference type="NCBI Taxonomy" id="2269375"/>
    <lineage>
        <taxon>Bacteria</taxon>
        <taxon>Bacillati</taxon>
        <taxon>Actinomycetota</taxon>
        <taxon>Actinomycetes</taxon>
        <taxon>Streptosporangiales</taxon>
        <taxon>Streptosporangiaceae</taxon>
        <taxon>Sphaerisporangium</taxon>
    </lineage>
</organism>
<sequence length="357" mass="36274">MRALVFHGPWEMTVEDRPEPVPGPGDALLEIVATGICGSDLHGYTGENGRRHPGQVMGHETVGRVLRDRTGAHRPGTLVTVNPVIGCGGCAACAAGTPQRCPDRRVIGVGREISAAFAERMVAPARNLVPLPEGVPAEIGGLVEPLAVGHHAVRRAALRPQDRVYVVGGGPIGQAVALAARRAGNPGVVVGELDPARRALLTRLGFAAIDPAGPSAAVSSPVAPSATDDPAIPSAGGVVAALGGAADVVIDAVGSARTLQAAFEVSALGARVVLVGMAAPRVEISAYAVSTEERTVIGSFAYGEAEFRDTAAWAGAHAAELEPLIEGRVGLEQAPGTFRALADGTLKASKVLVHPSG</sequence>
<dbReference type="Proteomes" id="UP001596496">
    <property type="component" value="Unassembled WGS sequence"/>
</dbReference>
<evidence type="ECO:0000313" key="9">
    <source>
        <dbReference type="Proteomes" id="UP001596496"/>
    </source>
</evidence>